<dbReference type="AlphaFoldDB" id="A0A4Y2H565"/>
<dbReference type="EMBL" id="BGPR01180263">
    <property type="protein sequence ID" value="GBM60327.1"/>
    <property type="molecule type" value="Genomic_DNA"/>
</dbReference>
<keyword evidence="3" id="KW-1185">Reference proteome</keyword>
<gene>
    <name evidence="2" type="ORF">AVEN_156513_1</name>
    <name evidence="1" type="ORF">AVEN_21287_1</name>
</gene>
<protein>
    <submittedName>
        <fullName evidence="1">Uncharacterized protein</fullName>
    </submittedName>
</protein>
<accession>A0A4Y2H565</accession>
<dbReference type="EMBL" id="BGPR01180243">
    <property type="protein sequence ID" value="GBM60271.1"/>
    <property type="molecule type" value="Genomic_DNA"/>
</dbReference>
<evidence type="ECO:0000313" key="3">
    <source>
        <dbReference type="Proteomes" id="UP000499080"/>
    </source>
</evidence>
<evidence type="ECO:0000313" key="1">
    <source>
        <dbReference type="EMBL" id="GBM60271.1"/>
    </source>
</evidence>
<comment type="caution">
    <text evidence="1">The sequence shown here is derived from an EMBL/GenBank/DDBJ whole genome shotgun (WGS) entry which is preliminary data.</text>
</comment>
<evidence type="ECO:0000313" key="2">
    <source>
        <dbReference type="EMBL" id="GBM60327.1"/>
    </source>
</evidence>
<name>A0A4Y2H565_ARAVE</name>
<sequence length="174" mass="19761">MIPCRSNISECDWYMTTGERQLQFQSRYHMGRSLTLPLCLLVLAGNNGVTFTPWEALPGKCTPDVHHPLLPGTPPCRVEATNRSKGESYTLQYLAHSIFKDLLLLQKQCECIPQALFHKCSVLVIADHTRGEGRASSFALKKGRRFTYLWYKRQCTATFHGKATALLQVLKNYI</sequence>
<reference evidence="1 3" key="1">
    <citation type="journal article" date="2019" name="Sci. Rep.">
        <title>Orb-weaving spider Araneus ventricosus genome elucidates the spidroin gene catalogue.</title>
        <authorList>
            <person name="Kono N."/>
            <person name="Nakamura H."/>
            <person name="Ohtoshi R."/>
            <person name="Moran D.A.P."/>
            <person name="Shinohara A."/>
            <person name="Yoshida Y."/>
            <person name="Fujiwara M."/>
            <person name="Mori M."/>
            <person name="Tomita M."/>
            <person name="Arakawa K."/>
        </authorList>
    </citation>
    <scope>NUCLEOTIDE SEQUENCE [LARGE SCALE GENOMIC DNA]</scope>
</reference>
<organism evidence="1 3">
    <name type="scientific">Araneus ventricosus</name>
    <name type="common">Orbweaver spider</name>
    <name type="synonym">Epeira ventricosa</name>
    <dbReference type="NCBI Taxonomy" id="182803"/>
    <lineage>
        <taxon>Eukaryota</taxon>
        <taxon>Metazoa</taxon>
        <taxon>Ecdysozoa</taxon>
        <taxon>Arthropoda</taxon>
        <taxon>Chelicerata</taxon>
        <taxon>Arachnida</taxon>
        <taxon>Araneae</taxon>
        <taxon>Araneomorphae</taxon>
        <taxon>Entelegynae</taxon>
        <taxon>Araneoidea</taxon>
        <taxon>Araneidae</taxon>
        <taxon>Araneus</taxon>
    </lineage>
</organism>
<dbReference type="Proteomes" id="UP000499080">
    <property type="component" value="Unassembled WGS sequence"/>
</dbReference>
<dbReference type="OrthoDB" id="6459070at2759"/>
<proteinExistence type="predicted"/>